<keyword evidence="10" id="KW-1185">Reference proteome</keyword>
<comment type="similarity">
    <text evidence="7">Belongs to the binding-protein-dependent transport system permease family.</text>
</comment>
<feature type="domain" description="ABC transmembrane type-1" evidence="8">
    <location>
        <begin position="96"/>
        <end position="305"/>
    </location>
</feature>
<dbReference type="InterPro" id="IPR035906">
    <property type="entry name" value="MetI-like_sf"/>
</dbReference>
<dbReference type="GO" id="GO:0005886">
    <property type="term" value="C:plasma membrane"/>
    <property type="evidence" value="ECO:0007669"/>
    <property type="project" value="UniProtKB-SubCell"/>
</dbReference>
<dbReference type="PANTHER" id="PTHR43163">
    <property type="entry name" value="DIPEPTIDE TRANSPORT SYSTEM PERMEASE PROTEIN DPPB-RELATED"/>
    <property type="match status" value="1"/>
</dbReference>
<feature type="transmembrane region" description="Helical" evidence="7">
    <location>
        <begin position="135"/>
        <end position="159"/>
    </location>
</feature>
<organism evidence="9 10">
    <name type="scientific">Thermogemmatispora tikiterensis</name>
    <dbReference type="NCBI Taxonomy" id="1825093"/>
    <lineage>
        <taxon>Bacteria</taxon>
        <taxon>Bacillati</taxon>
        <taxon>Chloroflexota</taxon>
        <taxon>Ktedonobacteria</taxon>
        <taxon>Thermogemmatisporales</taxon>
        <taxon>Thermogemmatisporaceae</taxon>
        <taxon>Thermogemmatispora</taxon>
    </lineage>
</organism>
<dbReference type="Pfam" id="PF19300">
    <property type="entry name" value="BPD_transp_1_N"/>
    <property type="match status" value="1"/>
</dbReference>
<dbReference type="SUPFAM" id="SSF161098">
    <property type="entry name" value="MetI-like"/>
    <property type="match status" value="1"/>
</dbReference>
<evidence type="ECO:0000256" key="7">
    <source>
        <dbReference type="RuleBase" id="RU363032"/>
    </source>
</evidence>
<keyword evidence="2 7" id="KW-0813">Transport</keyword>
<accession>A0A328VUZ9</accession>
<proteinExistence type="inferred from homology"/>
<keyword evidence="6 7" id="KW-0472">Membrane</keyword>
<dbReference type="OrthoDB" id="9772184at2"/>
<dbReference type="CDD" id="cd06261">
    <property type="entry name" value="TM_PBP2"/>
    <property type="match status" value="1"/>
</dbReference>
<sequence length="319" mass="35910">MLQFLVKRLIGLIFVIVGITFITFIMGYLAPGDPIRAQMGDHFDYHTWLMLRHAYGLDLPWYQQYYNYLVHLAHLDFGISFKYQNRPVWDILKDGVPVSLELAFWGLIVELLLGIPVGILSAIRANSWIDTLNMGVALIIYALPPFVIAILAQVIIVWIDSKTGASWPSSSWGAPWQYDWADLQPKIVPILVYGAAGYAYFARLARTTMLEVLRQDYVRTARAKGLRERVVIYWHALRNALIPLVTVLGVAIGLLVAGTFFIEQIFNIPGIGRISLQSVIDLDYPVIQATVVLLAVGVVVGNLISDILYTIVDPRIRLE</sequence>
<name>A0A328VUZ9_9CHLR</name>
<feature type="transmembrane region" description="Helical" evidence="7">
    <location>
        <begin position="9"/>
        <end position="30"/>
    </location>
</feature>
<gene>
    <name evidence="9" type="ORF">A4R35_20420</name>
</gene>
<evidence type="ECO:0000313" key="10">
    <source>
        <dbReference type="Proteomes" id="UP000248706"/>
    </source>
</evidence>
<evidence type="ECO:0000256" key="5">
    <source>
        <dbReference type="ARBA" id="ARBA00022989"/>
    </source>
</evidence>
<dbReference type="Pfam" id="PF00528">
    <property type="entry name" value="BPD_transp_1"/>
    <property type="match status" value="1"/>
</dbReference>
<evidence type="ECO:0000256" key="3">
    <source>
        <dbReference type="ARBA" id="ARBA00022475"/>
    </source>
</evidence>
<dbReference type="RefSeq" id="WP_112432728.1">
    <property type="nucleotide sequence ID" value="NZ_MCIF01000002.1"/>
</dbReference>
<keyword evidence="5 7" id="KW-1133">Transmembrane helix</keyword>
<reference evidence="9 10" key="1">
    <citation type="submission" date="2016-08" db="EMBL/GenBank/DDBJ databases">
        <title>Analysis of Carbohydrate Active Enzymes in Thermogemmatispora T81 Reveals Carbohydrate Degradation Ability.</title>
        <authorList>
            <person name="Tomazini A."/>
            <person name="Lal S."/>
            <person name="Stott M."/>
            <person name="Henrissat B."/>
            <person name="Polikarpov I."/>
            <person name="Sparling R."/>
            <person name="Levin D.B."/>
        </authorList>
    </citation>
    <scope>NUCLEOTIDE SEQUENCE [LARGE SCALE GENOMIC DNA]</scope>
    <source>
        <strain evidence="9 10">T81</strain>
    </source>
</reference>
<dbReference type="PROSITE" id="PS50928">
    <property type="entry name" value="ABC_TM1"/>
    <property type="match status" value="1"/>
</dbReference>
<feature type="transmembrane region" description="Helical" evidence="7">
    <location>
        <begin position="102"/>
        <end position="123"/>
    </location>
</feature>
<dbReference type="InterPro" id="IPR045621">
    <property type="entry name" value="BPD_transp_1_N"/>
</dbReference>
<protein>
    <recommendedName>
        <fullName evidence="8">ABC transmembrane type-1 domain-containing protein</fullName>
    </recommendedName>
</protein>
<feature type="transmembrane region" description="Helical" evidence="7">
    <location>
        <begin position="241"/>
        <end position="266"/>
    </location>
</feature>
<evidence type="ECO:0000259" key="8">
    <source>
        <dbReference type="PROSITE" id="PS50928"/>
    </source>
</evidence>
<dbReference type="AlphaFoldDB" id="A0A328VUZ9"/>
<comment type="caution">
    <text evidence="9">The sequence shown here is derived from an EMBL/GenBank/DDBJ whole genome shotgun (WGS) entry which is preliminary data.</text>
</comment>
<evidence type="ECO:0000313" key="9">
    <source>
        <dbReference type="EMBL" id="RAQ97915.1"/>
    </source>
</evidence>
<dbReference type="EMBL" id="MCIF01000002">
    <property type="protein sequence ID" value="RAQ97915.1"/>
    <property type="molecule type" value="Genomic_DNA"/>
</dbReference>
<feature type="transmembrane region" description="Helical" evidence="7">
    <location>
        <begin position="187"/>
        <end position="205"/>
    </location>
</feature>
<dbReference type="Gene3D" id="1.10.3720.10">
    <property type="entry name" value="MetI-like"/>
    <property type="match status" value="1"/>
</dbReference>
<dbReference type="InterPro" id="IPR000515">
    <property type="entry name" value="MetI-like"/>
</dbReference>
<feature type="transmembrane region" description="Helical" evidence="7">
    <location>
        <begin position="286"/>
        <end position="312"/>
    </location>
</feature>
<evidence type="ECO:0000256" key="4">
    <source>
        <dbReference type="ARBA" id="ARBA00022692"/>
    </source>
</evidence>
<keyword evidence="4 7" id="KW-0812">Transmembrane</keyword>
<comment type="subcellular location">
    <subcellularLocation>
        <location evidence="1 7">Cell membrane</location>
        <topology evidence="1 7">Multi-pass membrane protein</topology>
    </subcellularLocation>
</comment>
<keyword evidence="3" id="KW-1003">Cell membrane</keyword>
<dbReference type="GO" id="GO:0055085">
    <property type="term" value="P:transmembrane transport"/>
    <property type="evidence" value="ECO:0007669"/>
    <property type="project" value="InterPro"/>
</dbReference>
<evidence type="ECO:0000256" key="1">
    <source>
        <dbReference type="ARBA" id="ARBA00004651"/>
    </source>
</evidence>
<dbReference type="PANTHER" id="PTHR43163:SF7">
    <property type="entry name" value="DIPEPTIDE-TRANSPORT INTEGRAL MEMBRANE PROTEIN ABC TRANSPORTER DPPB-RELATED"/>
    <property type="match status" value="1"/>
</dbReference>
<evidence type="ECO:0000256" key="2">
    <source>
        <dbReference type="ARBA" id="ARBA00022448"/>
    </source>
</evidence>
<evidence type="ECO:0000256" key="6">
    <source>
        <dbReference type="ARBA" id="ARBA00023136"/>
    </source>
</evidence>
<dbReference type="Proteomes" id="UP000248706">
    <property type="component" value="Unassembled WGS sequence"/>
</dbReference>